<name>A0ABD6AU96_9EURY</name>
<sequence>MKYVLEPSAFYSGDAVEREGERTGEEQVVVDVADIDDATVRGAVETAIRDGEWRSNTAPEGLAETVERVDFFTGPTDGDTATHVGLTLYRFDPDSPPAVEFSASVVDDTVSAASPGAVEFTLTNSSETTQLVYAGTVPPFGAVFAQAVDADERFLLWREYEEEGCISFSDRGMTACSIGSVTELAPSDGVTRRYEVLPTGTTNHPEFTVPPGPGTYRVTDSLSYSAERGAPGSTLSVDVAFTLESA</sequence>
<comment type="caution">
    <text evidence="1">The sequence shown here is derived from an EMBL/GenBank/DDBJ whole genome shotgun (WGS) entry which is preliminary data.</text>
</comment>
<accession>A0ABD6AU96</accession>
<dbReference type="RefSeq" id="WP_250872938.1">
    <property type="nucleotide sequence ID" value="NZ_JALXFV010000003.1"/>
</dbReference>
<dbReference type="AlphaFoldDB" id="A0ABD6AU96"/>
<proteinExistence type="predicted"/>
<dbReference type="Proteomes" id="UP001597187">
    <property type="component" value="Unassembled WGS sequence"/>
</dbReference>
<keyword evidence="2" id="KW-1185">Reference proteome</keyword>
<evidence type="ECO:0000313" key="1">
    <source>
        <dbReference type="EMBL" id="MFD1512965.1"/>
    </source>
</evidence>
<protein>
    <submittedName>
        <fullName evidence="1">Uncharacterized protein</fullName>
    </submittedName>
</protein>
<evidence type="ECO:0000313" key="2">
    <source>
        <dbReference type="Proteomes" id="UP001597187"/>
    </source>
</evidence>
<dbReference type="EMBL" id="JBHUDC010000003">
    <property type="protein sequence ID" value="MFD1512965.1"/>
    <property type="molecule type" value="Genomic_DNA"/>
</dbReference>
<gene>
    <name evidence="1" type="ORF">ACFSBT_06685</name>
</gene>
<reference evidence="1 2" key="1">
    <citation type="journal article" date="2019" name="Int. J. Syst. Evol. Microbiol.">
        <title>The Global Catalogue of Microorganisms (GCM) 10K type strain sequencing project: providing services to taxonomists for standard genome sequencing and annotation.</title>
        <authorList>
            <consortium name="The Broad Institute Genomics Platform"/>
            <consortium name="The Broad Institute Genome Sequencing Center for Infectious Disease"/>
            <person name="Wu L."/>
            <person name="Ma J."/>
        </authorList>
    </citation>
    <scope>NUCLEOTIDE SEQUENCE [LARGE SCALE GENOMIC DNA]</scope>
    <source>
        <strain evidence="1 2">CGMCC 1.12563</strain>
    </source>
</reference>
<organism evidence="1 2">
    <name type="scientific">Halomarina rubra</name>
    <dbReference type="NCBI Taxonomy" id="2071873"/>
    <lineage>
        <taxon>Archaea</taxon>
        <taxon>Methanobacteriati</taxon>
        <taxon>Methanobacteriota</taxon>
        <taxon>Stenosarchaea group</taxon>
        <taxon>Halobacteria</taxon>
        <taxon>Halobacteriales</taxon>
        <taxon>Natronomonadaceae</taxon>
        <taxon>Halomarina</taxon>
    </lineage>
</organism>